<dbReference type="InterPro" id="IPR008942">
    <property type="entry name" value="ENTH_VHS"/>
</dbReference>
<accession>A0A4Q2DV78</accession>
<organism evidence="5 6">
    <name type="scientific">Candolleomyces aberdarensis</name>
    <dbReference type="NCBI Taxonomy" id="2316362"/>
    <lineage>
        <taxon>Eukaryota</taxon>
        <taxon>Fungi</taxon>
        <taxon>Dikarya</taxon>
        <taxon>Basidiomycota</taxon>
        <taxon>Agaricomycotina</taxon>
        <taxon>Agaricomycetes</taxon>
        <taxon>Agaricomycetidae</taxon>
        <taxon>Agaricales</taxon>
        <taxon>Agaricineae</taxon>
        <taxon>Psathyrellaceae</taxon>
        <taxon>Candolleomyces</taxon>
    </lineage>
</organism>
<keyword evidence="6" id="KW-1185">Reference proteome</keyword>
<evidence type="ECO:0000256" key="1">
    <source>
        <dbReference type="ARBA" id="ARBA00004496"/>
    </source>
</evidence>
<name>A0A4Q2DV78_9AGAR</name>
<dbReference type="GO" id="GO:0006900">
    <property type="term" value="P:vesicle budding from membrane"/>
    <property type="evidence" value="ECO:0007669"/>
    <property type="project" value="TreeGrafter"/>
</dbReference>
<dbReference type="SMART" id="SM00273">
    <property type="entry name" value="ENTH"/>
    <property type="match status" value="1"/>
</dbReference>
<dbReference type="STRING" id="2316362.A0A4Q2DV78"/>
<dbReference type="InterPro" id="IPR014712">
    <property type="entry name" value="ANTH_dom_sf"/>
</dbReference>
<feature type="compositionally biased region" description="Low complexity" evidence="3">
    <location>
        <begin position="813"/>
        <end position="824"/>
    </location>
</feature>
<evidence type="ECO:0000313" key="6">
    <source>
        <dbReference type="Proteomes" id="UP000290288"/>
    </source>
</evidence>
<evidence type="ECO:0000256" key="2">
    <source>
        <dbReference type="ARBA" id="ARBA00022490"/>
    </source>
</evidence>
<feature type="compositionally biased region" description="Gly residues" evidence="3">
    <location>
        <begin position="1014"/>
        <end position="1032"/>
    </location>
</feature>
<feature type="region of interest" description="Disordered" evidence="3">
    <location>
        <begin position="1014"/>
        <end position="1049"/>
    </location>
</feature>
<feature type="compositionally biased region" description="Low complexity" evidence="3">
    <location>
        <begin position="723"/>
        <end position="736"/>
    </location>
</feature>
<dbReference type="InterPro" id="IPR045192">
    <property type="entry name" value="AP180-like"/>
</dbReference>
<feature type="compositionally biased region" description="Basic and acidic residues" evidence="3">
    <location>
        <begin position="318"/>
        <end position="328"/>
    </location>
</feature>
<sequence>MSSFDKIVKLACKPKAAAPKAKYLDPIIAATWSDDGAISDVCKALVPRLREPNHIVVFKALIVLHLMVRNGSTDNVLGYLAHDNSLRLKNVTSANWEGYSAPENVGHYALYLDSRIRAYRDLKHDAIRVQSDTNRDMRNSMSVDDEQIRSSSRRGKPKNDTPAALPTRSKTIIGRKLRSMTVEKGLLRETKIVHNMIDHLVECRFYLEDLEDELNIEALRMLVKDLLILFQAGNEGVINVLEHYFEMSHVDAEDALTIYRHFCTQTEKVVEFLGVARKLQNLLNVPIPNLKHAPVSLAGALQEYLDDPNFEQNRLEYKENKKAGEPSSKKGSAADAKNKKSPSVSFKESGAASTSTSSNGASGGPKEKKDVIDFFSAIEEQQSMFTPPNSAPILNQPNPFSQMMGTQPFGQAPQINVQPTGFLVPQQTAFQASPAPNPFTNMLGVSQQPAQASGHRPFSTFLPSNPTGLQQVPQVALPQQPQPTGFFQPQQPGLLQQQPGLLQPQPTGFLQPQTTGSNPFRQSMLLPQSTGMALFGNASANNANPGMSMGQNLFAQPSAMSAPDSASPFSAPSSFSPQATASASAFAPTSSLFGTRPPGPGDVPNRPQSTPLTHASNAPVIQGVKTHQTGTKNPFGPVITSAPPVPQVPKPPTLMELAMGFQNNPGMMTGNDQSPANLNQISKSATLPTPSSTGGFNFSNSALNPGATDISSIASSFTGVGKGTSSTPSAFSPSAGDASANPLQPQFTATPASFGSFSSSASPLTGQPTGVASASAAAPLKPQTTGFAGLKAFKPSSSFGAALLESLPPVPSSSPGTGTTPQATGGAGFGGPSAIEAQHTATPFNSGFTSKLGALNSQATGVPNGSSGAPSFGTANFGSALGGGAQSTGLTNGSGASSPTTSSIGGTSFASSLTGQPTGAGLFGVGGGAGLGGQPTGAFGTSNFNPQTATPGSTSTLGVGLRPQMTGGGAANPFRASMLTPGTSPSPMPFGSGPVPPVPGLPAGLAGQSFGGANFGGGAFGGPFGGAFGQPGGQQQQPQQQQQNQASLI</sequence>
<reference evidence="5 6" key="1">
    <citation type="submission" date="2019-01" db="EMBL/GenBank/DDBJ databases">
        <title>Draft genome sequence of Psathyrella aberdarensis IHI B618.</title>
        <authorList>
            <person name="Buettner E."/>
            <person name="Kellner H."/>
        </authorList>
    </citation>
    <scope>NUCLEOTIDE SEQUENCE [LARGE SCALE GENOMIC DNA]</scope>
    <source>
        <strain evidence="5 6">IHI B618</strain>
    </source>
</reference>
<feature type="region of interest" description="Disordered" evidence="3">
    <location>
        <begin position="318"/>
        <end position="368"/>
    </location>
</feature>
<feature type="region of interest" description="Disordered" evidence="3">
    <location>
        <begin position="804"/>
        <end position="837"/>
    </location>
</feature>
<comment type="subcellular location">
    <subcellularLocation>
        <location evidence="1">Cytoplasm</location>
    </subcellularLocation>
</comment>
<dbReference type="PROSITE" id="PS50942">
    <property type="entry name" value="ENTH"/>
    <property type="match status" value="1"/>
</dbReference>
<dbReference type="FunFam" id="1.20.58.150:FF:000004">
    <property type="entry name" value="ENTH domain protein"/>
    <property type="match status" value="1"/>
</dbReference>
<evidence type="ECO:0000259" key="4">
    <source>
        <dbReference type="PROSITE" id="PS50942"/>
    </source>
</evidence>
<feature type="compositionally biased region" description="Polar residues" evidence="3">
    <location>
        <begin position="942"/>
        <end position="957"/>
    </location>
</feature>
<dbReference type="GO" id="GO:0030136">
    <property type="term" value="C:clathrin-coated vesicle"/>
    <property type="evidence" value="ECO:0007669"/>
    <property type="project" value="InterPro"/>
</dbReference>
<dbReference type="EMBL" id="SDEE01000053">
    <property type="protein sequence ID" value="RXW23054.1"/>
    <property type="molecule type" value="Genomic_DNA"/>
</dbReference>
<dbReference type="Gene3D" id="1.25.40.90">
    <property type="match status" value="1"/>
</dbReference>
<dbReference type="AlphaFoldDB" id="A0A4Q2DV78"/>
<dbReference type="SUPFAM" id="SSF48464">
    <property type="entry name" value="ENTH/VHS domain"/>
    <property type="match status" value="1"/>
</dbReference>
<dbReference type="GO" id="GO:0032050">
    <property type="term" value="F:clathrin heavy chain binding"/>
    <property type="evidence" value="ECO:0007669"/>
    <property type="project" value="TreeGrafter"/>
</dbReference>
<dbReference type="InterPro" id="IPR011417">
    <property type="entry name" value="ANTH_dom"/>
</dbReference>
<dbReference type="OrthoDB" id="44015at2759"/>
<feature type="region of interest" description="Disordered" evidence="3">
    <location>
        <begin position="934"/>
        <end position="984"/>
    </location>
</feature>
<dbReference type="CDD" id="cd16988">
    <property type="entry name" value="ANTH_N_YAP180"/>
    <property type="match status" value="1"/>
</dbReference>
<protein>
    <recommendedName>
        <fullName evidence="4">ENTH domain-containing protein</fullName>
    </recommendedName>
</protein>
<dbReference type="GO" id="GO:0005905">
    <property type="term" value="C:clathrin-coated pit"/>
    <property type="evidence" value="ECO:0007669"/>
    <property type="project" value="TreeGrafter"/>
</dbReference>
<dbReference type="InterPro" id="IPR013809">
    <property type="entry name" value="ENTH"/>
</dbReference>
<feature type="compositionally biased region" description="Polar residues" evidence="3">
    <location>
        <begin position="606"/>
        <end position="616"/>
    </location>
</feature>
<feature type="compositionally biased region" description="Low complexity" evidence="3">
    <location>
        <begin position="349"/>
        <end position="360"/>
    </location>
</feature>
<gene>
    <name evidence="5" type="ORF">EST38_g2819</name>
</gene>
<dbReference type="PANTHER" id="PTHR22951">
    <property type="entry name" value="CLATHRIN ASSEMBLY PROTEIN"/>
    <property type="match status" value="1"/>
</dbReference>
<proteinExistence type="predicted"/>
<evidence type="ECO:0000256" key="3">
    <source>
        <dbReference type="SAM" id="MobiDB-lite"/>
    </source>
</evidence>
<dbReference type="Gene3D" id="1.20.58.150">
    <property type="entry name" value="ANTH domain"/>
    <property type="match status" value="1"/>
</dbReference>
<comment type="caution">
    <text evidence="5">The sequence shown here is derived from an EMBL/GenBank/DDBJ whole genome shotgun (WGS) entry which is preliminary data.</text>
</comment>
<dbReference type="GO" id="GO:0000149">
    <property type="term" value="F:SNARE binding"/>
    <property type="evidence" value="ECO:0007669"/>
    <property type="project" value="TreeGrafter"/>
</dbReference>
<feature type="domain" description="ENTH" evidence="4">
    <location>
        <begin position="1"/>
        <end position="126"/>
    </location>
</feature>
<feature type="region of interest" description="Disordered" evidence="3">
    <location>
        <begin position="668"/>
        <end position="693"/>
    </location>
</feature>
<feature type="compositionally biased region" description="Low complexity" evidence="3">
    <location>
        <begin position="747"/>
        <end position="766"/>
    </location>
</feature>
<dbReference type="GO" id="GO:0005545">
    <property type="term" value="F:1-phosphatidylinositol binding"/>
    <property type="evidence" value="ECO:0007669"/>
    <property type="project" value="InterPro"/>
</dbReference>
<feature type="compositionally biased region" description="Low complexity" evidence="3">
    <location>
        <begin position="558"/>
        <end position="591"/>
    </location>
</feature>
<dbReference type="PANTHER" id="PTHR22951:SF5">
    <property type="entry name" value="PHOSPHATIDYLINOSITOL-BINDING CLATHRIN ASSEMBLY PROTEIN LAP"/>
    <property type="match status" value="1"/>
</dbReference>
<dbReference type="Proteomes" id="UP000290288">
    <property type="component" value="Unassembled WGS sequence"/>
</dbReference>
<dbReference type="FunFam" id="1.25.40.90:FF:000036">
    <property type="entry name" value="Unplaced genomic scaffold supercont1.4, whole genome shotgun sequence"/>
    <property type="match status" value="1"/>
</dbReference>
<dbReference type="GO" id="GO:0048268">
    <property type="term" value="P:clathrin coat assembly"/>
    <property type="evidence" value="ECO:0007669"/>
    <property type="project" value="InterPro"/>
</dbReference>
<feature type="region of interest" description="Disordered" evidence="3">
    <location>
        <begin position="719"/>
        <end position="777"/>
    </location>
</feature>
<feature type="compositionally biased region" description="Low complexity" evidence="3">
    <location>
        <begin position="891"/>
        <end position="908"/>
    </location>
</feature>
<feature type="region of interest" description="Disordered" evidence="3">
    <location>
        <begin position="130"/>
        <end position="167"/>
    </location>
</feature>
<feature type="compositionally biased region" description="Low complexity" evidence="3">
    <location>
        <begin position="1033"/>
        <end position="1049"/>
    </location>
</feature>
<dbReference type="Pfam" id="PF07651">
    <property type="entry name" value="ANTH"/>
    <property type="match status" value="1"/>
</dbReference>
<feature type="compositionally biased region" description="Pro residues" evidence="3">
    <location>
        <begin position="643"/>
        <end position="652"/>
    </location>
</feature>
<keyword evidence="2" id="KW-0963">Cytoplasm</keyword>
<evidence type="ECO:0000313" key="5">
    <source>
        <dbReference type="EMBL" id="RXW23054.1"/>
    </source>
</evidence>
<feature type="region of interest" description="Disordered" evidence="3">
    <location>
        <begin position="558"/>
        <end position="652"/>
    </location>
</feature>
<feature type="region of interest" description="Disordered" evidence="3">
    <location>
        <begin position="888"/>
        <end position="912"/>
    </location>
</feature>
<dbReference type="GO" id="GO:0005546">
    <property type="term" value="F:phosphatidylinositol-4,5-bisphosphate binding"/>
    <property type="evidence" value="ECO:0007669"/>
    <property type="project" value="TreeGrafter"/>
</dbReference>
<dbReference type="GO" id="GO:0072583">
    <property type="term" value="P:clathrin-dependent endocytosis"/>
    <property type="evidence" value="ECO:0007669"/>
    <property type="project" value="InterPro"/>
</dbReference>
<dbReference type="SUPFAM" id="SSF89009">
    <property type="entry name" value="GAT-like domain"/>
    <property type="match status" value="1"/>
</dbReference>